<keyword evidence="3" id="KW-1185">Reference proteome</keyword>
<dbReference type="Proteomes" id="UP000299102">
    <property type="component" value="Unassembled WGS sequence"/>
</dbReference>
<feature type="region of interest" description="Disordered" evidence="1">
    <location>
        <begin position="46"/>
        <end position="68"/>
    </location>
</feature>
<accession>A0A4C1YBK6</accession>
<evidence type="ECO:0000313" key="3">
    <source>
        <dbReference type="Proteomes" id="UP000299102"/>
    </source>
</evidence>
<comment type="caution">
    <text evidence="2">The sequence shown here is derived from an EMBL/GenBank/DDBJ whole genome shotgun (WGS) entry which is preliminary data.</text>
</comment>
<evidence type="ECO:0000256" key="1">
    <source>
        <dbReference type="SAM" id="MobiDB-lite"/>
    </source>
</evidence>
<gene>
    <name evidence="2" type="ORF">EVAR_51268_1</name>
</gene>
<name>A0A4C1YBK6_EUMVA</name>
<proteinExistence type="predicted"/>
<protein>
    <submittedName>
        <fullName evidence="2">Uncharacterized protein</fullName>
    </submittedName>
</protein>
<sequence length="215" mass="24284">MEKSIEEELEAHRRNGTWILVNKPENTNIIGSKWYSESKISQRVHASSPDSVQRVMPKQSVPVDPHSRLEKSVQLPDKNLPYRAVGSLMHVAIVSRPDVMFAVNLIYLACADDTFSSIACRYRSSPKIVLGTADAVDRTIPPFHCSLSSVVPAEPTCAWGLTALKESYWDRIKSPLLRDDKFPSVEIENPKKYLARRRKRTYALRTPCPAPHTNT</sequence>
<organism evidence="2 3">
    <name type="scientific">Eumeta variegata</name>
    <name type="common">Bagworm moth</name>
    <name type="synonym">Eumeta japonica</name>
    <dbReference type="NCBI Taxonomy" id="151549"/>
    <lineage>
        <taxon>Eukaryota</taxon>
        <taxon>Metazoa</taxon>
        <taxon>Ecdysozoa</taxon>
        <taxon>Arthropoda</taxon>
        <taxon>Hexapoda</taxon>
        <taxon>Insecta</taxon>
        <taxon>Pterygota</taxon>
        <taxon>Neoptera</taxon>
        <taxon>Endopterygota</taxon>
        <taxon>Lepidoptera</taxon>
        <taxon>Glossata</taxon>
        <taxon>Ditrysia</taxon>
        <taxon>Tineoidea</taxon>
        <taxon>Psychidae</taxon>
        <taxon>Oiketicinae</taxon>
        <taxon>Eumeta</taxon>
    </lineage>
</organism>
<evidence type="ECO:0000313" key="2">
    <source>
        <dbReference type="EMBL" id="GBP72019.1"/>
    </source>
</evidence>
<dbReference type="EMBL" id="BGZK01001130">
    <property type="protein sequence ID" value="GBP72019.1"/>
    <property type="molecule type" value="Genomic_DNA"/>
</dbReference>
<reference evidence="2 3" key="1">
    <citation type="journal article" date="2019" name="Commun. Biol.">
        <title>The bagworm genome reveals a unique fibroin gene that provides high tensile strength.</title>
        <authorList>
            <person name="Kono N."/>
            <person name="Nakamura H."/>
            <person name="Ohtoshi R."/>
            <person name="Tomita M."/>
            <person name="Numata K."/>
            <person name="Arakawa K."/>
        </authorList>
    </citation>
    <scope>NUCLEOTIDE SEQUENCE [LARGE SCALE GENOMIC DNA]</scope>
</reference>
<dbReference type="AlphaFoldDB" id="A0A4C1YBK6"/>